<dbReference type="OrthoDB" id="5392377at2"/>
<proteinExistence type="predicted"/>
<dbReference type="Proteomes" id="UP000198290">
    <property type="component" value="Chromosome"/>
</dbReference>
<dbReference type="Pfam" id="PF09481">
    <property type="entry name" value="CRISPR_Cse1"/>
    <property type="match status" value="1"/>
</dbReference>
<evidence type="ECO:0000313" key="1">
    <source>
        <dbReference type="EMBL" id="BBF86005.1"/>
    </source>
</evidence>
<reference evidence="2" key="3">
    <citation type="journal article" date="2017" name="Plant Physiol. Biochem.">
        <title>Differential oxidative and antioxidative response of duckweed Lemna minor toward plant growth promoting/inhibiting bacteria.</title>
        <authorList>
            <person name="Ishizawa H."/>
            <person name="Kuroda M."/>
            <person name="Morikawa M."/>
            <person name="Ike M."/>
        </authorList>
    </citation>
    <scope>NUCLEOTIDE SEQUENCE [LARGE SCALE GENOMIC DNA]</scope>
    <source>
        <strain evidence="2">H3</strain>
    </source>
</reference>
<dbReference type="AlphaFoldDB" id="A0A3G9GEW0"/>
<dbReference type="KEGG" id="amah:DLM_2394"/>
<reference evidence="2" key="1">
    <citation type="journal article" date="2017" name="Biotechnol. Biofuels">
        <title>Evaluation of environmental bacterial communities as a factor affecting the growth of duckweed Lemna minor.</title>
        <authorList>
            <person name="Ishizawa H."/>
            <person name="Kuroda M."/>
            <person name="Morikawa M."/>
            <person name="Ike M."/>
        </authorList>
    </citation>
    <scope>NUCLEOTIDE SEQUENCE [LARGE SCALE GENOMIC DNA]</scope>
    <source>
        <strain evidence="2">H3</strain>
    </source>
</reference>
<dbReference type="NCBIfam" id="TIGR02547">
    <property type="entry name" value="casA_cse1"/>
    <property type="match status" value="1"/>
</dbReference>
<organism evidence="1 2">
    <name type="scientific">Aquitalea magnusonii</name>
    <dbReference type="NCBI Taxonomy" id="332411"/>
    <lineage>
        <taxon>Bacteria</taxon>
        <taxon>Pseudomonadati</taxon>
        <taxon>Pseudomonadota</taxon>
        <taxon>Betaproteobacteria</taxon>
        <taxon>Neisseriales</taxon>
        <taxon>Chromobacteriaceae</taxon>
        <taxon>Aquitalea</taxon>
    </lineage>
</organism>
<protein>
    <submittedName>
        <fullName evidence="1">CRISPR-associated protein, Cse1 family</fullName>
    </submittedName>
</protein>
<evidence type="ECO:0000313" key="2">
    <source>
        <dbReference type="Proteomes" id="UP000198290"/>
    </source>
</evidence>
<name>A0A3G9GEW0_9NEIS</name>
<dbReference type="RefSeq" id="WP_089086136.1">
    <property type="nucleotide sequence ID" value="NZ_AP018823.1"/>
</dbReference>
<sequence>MKGRVCLLDQAWLPVRYTDGQVREVGLLQLFADADRISGLAETTPPSLIALYRLLLAITHRAFIRGLGRWSISDIKRYYREGLPVAVLQDYLEHWRERFYVFHPTWPFMQVAALATAEETREKSKPWTQISLASSNGNAPVLFDHAVDTLATRVPVAQLLRQMLGFLQYTPGGLVKTVRDSDKAGPLANTAAILPLGDTLAQTLCLALHPASLEAEGDLPAWERPPPDMAALLAAPSLATGPNDRYTRLSRAVLLLPDDENGHTVSQIRFAAGLALAEDEHAPDHMASYRAGNTGMVRLGFSEGRAIWRDLPTFLPDASGKHALPAAVLSHASKLLTQQGVTPGWLAVMVLGVASDKAKLLRWRVERFNLPQALLGQEDAAQVLRHYLRLGEELFGELRKTASAMLAKAMPDPDHKDTGSRARTIFDNGPAPAAYFSSLESRLPQLLPLIANMQADAVDHYWKEARLAAAEIAWASVCRQLGDSARALRARAQSEPFYLGLLKPLRPVTASQPKEPSNV</sequence>
<dbReference type="InterPro" id="IPR013381">
    <property type="entry name" value="CRISPR-assoc_prot_Cse1"/>
</dbReference>
<dbReference type="EMBL" id="AP018823">
    <property type="protein sequence ID" value="BBF86005.1"/>
    <property type="molecule type" value="Genomic_DNA"/>
</dbReference>
<accession>A0A3G9GEW0</accession>
<keyword evidence="2" id="KW-1185">Reference proteome</keyword>
<dbReference type="Gene3D" id="1.10.132.100">
    <property type="match status" value="1"/>
</dbReference>
<dbReference type="CDD" id="cd09729">
    <property type="entry name" value="Cse1_I-E"/>
    <property type="match status" value="1"/>
</dbReference>
<gene>
    <name evidence="1" type="ORF">DLM_2394</name>
</gene>
<reference evidence="1 2" key="2">
    <citation type="journal article" date="2017" name="Genome Announc.">
        <title>Draft genome sequence of Aquitalea magnusonii strain H3, a plant growth-promoting bacterium of duckweed Lemna minor.</title>
        <authorList>
            <person name="Ishizawa H."/>
            <person name="Kuroda M."/>
            <person name="Ike M."/>
        </authorList>
    </citation>
    <scope>NUCLEOTIDE SEQUENCE [LARGE SCALE GENOMIC DNA]</scope>
    <source>
        <strain evidence="1 2">H3</strain>
    </source>
</reference>